<dbReference type="RefSeq" id="WP_368647871.1">
    <property type="nucleotide sequence ID" value="NZ_CP158253.1"/>
</dbReference>
<dbReference type="Pfam" id="PF13439">
    <property type="entry name" value="Glyco_transf_4"/>
    <property type="match status" value="1"/>
</dbReference>
<reference evidence="2" key="1">
    <citation type="submission" date="2024-05" db="EMBL/GenBank/DDBJ databases">
        <authorList>
            <person name="Luo Y.-C."/>
            <person name="Nicholds J."/>
            <person name="Mortimer T."/>
            <person name="Maboni G."/>
        </authorList>
    </citation>
    <scope>NUCLEOTIDE SEQUENCE</scope>
    <source>
        <strain evidence="3">150221</strain>
        <strain evidence="2">153271</strain>
    </source>
</reference>
<protein>
    <submittedName>
        <fullName evidence="2">Glycosyltransferase</fullName>
        <ecNumber evidence="2">2.4.-.-</ecNumber>
    </submittedName>
</protein>
<evidence type="ECO:0000259" key="1">
    <source>
        <dbReference type="Pfam" id="PF13439"/>
    </source>
</evidence>
<gene>
    <name evidence="3" type="ORF">ABRZ00_06165</name>
    <name evidence="2" type="ORF">ABRZ02_10220</name>
</gene>
<dbReference type="EMBL" id="CP158253">
    <property type="protein sequence ID" value="XDJ44029.1"/>
    <property type="molecule type" value="Genomic_DNA"/>
</dbReference>
<dbReference type="KEGG" id="cgin:ABRZ00_06165"/>
<dbReference type="PANTHER" id="PTHR12526">
    <property type="entry name" value="GLYCOSYLTRANSFERASE"/>
    <property type="match status" value="1"/>
</dbReference>
<name>A0AB39CPS0_9BURK</name>
<evidence type="ECO:0000313" key="2">
    <source>
        <dbReference type="EMBL" id="XDJ44029.1"/>
    </source>
</evidence>
<dbReference type="GO" id="GO:0016757">
    <property type="term" value="F:glycosyltransferase activity"/>
    <property type="evidence" value="ECO:0007669"/>
    <property type="project" value="UniProtKB-KW"/>
</dbReference>
<accession>A0AB39CPS0</accession>
<dbReference type="EC" id="2.4.-.-" evidence="2"/>
<organism evidence="2">
    <name type="scientific">Castellaniella ginsengisoli</name>
    <dbReference type="NCBI Taxonomy" id="546114"/>
    <lineage>
        <taxon>Bacteria</taxon>
        <taxon>Pseudomonadati</taxon>
        <taxon>Pseudomonadota</taxon>
        <taxon>Betaproteobacteria</taxon>
        <taxon>Burkholderiales</taxon>
        <taxon>Alcaligenaceae</taxon>
        <taxon>Castellaniella</taxon>
    </lineage>
</organism>
<proteinExistence type="predicted"/>
<dbReference type="EMBL" id="CP158257">
    <property type="protein sequence ID" value="XDJ56753.1"/>
    <property type="molecule type" value="Genomic_DNA"/>
</dbReference>
<dbReference type="PANTHER" id="PTHR12526:SF638">
    <property type="entry name" value="SPORE COAT PROTEIN SA"/>
    <property type="match status" value="1"/>
</dbReference>
<sequence length="385" mass="42635">MIRQKAKSVLFVTTTLGTGGAEQMLLKILQRLDRDQFDPVVVSLLDEGTVGKKIKALGIPVICLRMDRLVHILAAPFVLGRLIRQHRFDLIQGWMYHGNLLAWLGRFLANSHAPLSFGVRQSFYGLSRERFNTRWVIRANAWLSERVQGCVFNSFFSLETHRNFGFGGSGMRVIPNGFDVETFAPCPEKGVAVRSALQIADELVVGMVARFHPVKGHHDFLRAAKVVHQHRPDVKFLLAGTGVTEKSPQLMAWIDELGIAKAVLLLGERSDISDLNNVFDIACLASKAEAFPNAIGESMACGVPCVVTDVGDCADIVGPTGRVVRAGEPELLAMAMLELLEMAPEDRQSLGRAARRRIMERFDMDRVAQHYGECFHTLVSKAKTS</sequence>
<dbReference type="Pfam" id="PF13692">
    <property type="entry name" value="Glyco_trans_1_4"/>
    <property type="match status" value="1"/>
</dbReference>
<dbReference type="Gene3D" id="3.40.50.2000">
    <property type="entry name" value="Glycogen Phosphorylase B"/>
    <property type="match status" value="2"/>
</dbReference>
<dbReference type="InterPro" id="IPR028098">
    <property type="entry name" value="Glyco_trans_4-like_N"/>
</dbReference>
<dbReference type="AlphaFoldDB" id="A0AB39CPS0"/>
<keyword evidence="2" id="KW-0808">Transferase</keyword>
<keyword evidence="2" id="KW-0328">Glycosyltransferase</keyword>
<feature type="domain" description="Glycosyltransferase subfamily 4-like N-terminal" evidence="1">
    <location>
        <begin position="19"/>
        <end position="181"/>
    </location>
</feature>
<dbReference type="SUPFAM" id="SSF53756">
    <property type="entry name" value="UDP-Glycosyltransferase/glycogen phosphorylase"/>
    <property type="match status" value="1"/>
</dbReference>
<dbReference type="GeneID" id="93067101"/>
<evidence type="ECO:0000313" key="3">
    <source>
        <dbReference type="EMBL" id="XDJ56753.1"/>
    </source>
</evidence>